<dbReference type="InterPro" id="IPR036397">
    <property type="entry name" value="RNaseH_sf"/>
</dbReference>
<name>A0A2N1N8Y2_9GLOM</name>
<dbReference type="Pfam" id="PF00075">
    <property type="entry name" value="RNase_H"/>
    <property type="match status" value="1"/>
</dbReference>
<keyword evidence="1" id="KW-0812">Transmembrane</keyword>
<evidence type="ECO:0000256" key="1">
    <source>
        <dbReference type="SAM" id="Phobius"/>
    </source>
</evidence>
<evidence type="ECO:0000313" key="3">
    <source>
        <dbReference type="EMBL" id="PKK70353.1"/>
    </source>
</evidence>
<gene>
    <name evidence="3" type="ORF">RhiirC2_830267</name>
</gene>
<dbReference type="GO" id="GO:0004523">
    <property type="term" value="F:RNA-DNA hybrid ribonuclease activity"/>
    <property type="evidence" value="ECO:0007669"/>
    <property type="project" value="InterPro"/>
</dbReference>
<evidence type="ECO:0000259" key="2">
    <source>
        <dbReference type="PROSITE" id="PS50879"/>
    </source>
</evidence>
<dbReference type="Gene3D" id="3.30.420.10">
    <property type="entry name" value="Ribonuclease H-like superfamily/Ribonuclease H"/>
    <property type="match status" value="1"/>
</dbReference>
<organism evidence="3 4">
    <name type="scientific">Rhizophagus irregularis</name>
    <dbReference type="NCBI Taxonomy" id="588596"/>
    <lineage>
        <taxon>Eukaryota</taxon>
        <taxon>Fungi</taxon>
        <taxon>Fungi incertae sedis</taxon>
        <taxon>Mucoromycota</taxon>
        <taxon>Glomeromycotina</taxon>
        <taxon>Glomeromycetes</taxon>
        <taxon>Glomerales</taxon>
        <taxon>Glomeraceae</taxon>
        <taxon>Rhizophagus</taxon>
    </lineage>
</organism>
<dbReference type="VEuPathDB" id="FungiDB:RhiirA1_479421"/>
<dbReference type="GO" id="GO:0003676">
    <property type="term" value="F:nucleic acid binding"/>
    <property type="evidence" value="ECO:0007669"/>
    <property type="project" value="InterPro"/>
</dbReference>
<accession>A0A2N1N8Y2</accession>
<protein>
    <recommendedName>
        <fullName evidence="2">RNase H type-1 domain-containing protein</fullName>
    </recommendedName>
</protein>
<sequence>MPRHSLFNFLNNILQPVSEDKRKYPYVIIKDKNNEVSVGFVKKRTQIKKNEEKIECLIIEVCNIEICSDNSQKAIIQKQECPKMITITRAEIVAIFLALLTAPENSNVTIYTDSLGAINSINSAFNSTTRTWLKKTNNLIIIKIIMLIREASINLKLVKIKGHSGIIGNDIADKLAKKGQYKPIKVNIRRFILTDYSIFLCIIFYIKIFWFFKVP</sequence>
<dbReference type="SUPFAM" id="SSF53098">
    <property type="entry name" value="Ribonuclease H-like"/>
    <property type="match status" value="1"/>
</dbReference>
<dbReference type="EMBL" id="LLXL01000626">
    <property type="protein sequence ID" value="PKK70353.1"/>
    <property type="molecule type" value="Genomic_DNA"/>
</dbReference>
<reference evidence="3 4" key="1">
    <citation type="submission" date="2016-04" db="EMBL/GenBank/DDBJ databases">
        <title>Genome analyses suggest a sexual origin of heterokaryosis in a supposedly ancient asexual fungus.</title>
        <authorList>
            <person name="Ropars J."/>
            <person name="Sedzielewska K."/>
            <person name="Noel J."/>
            <person name="Charron P."/>
            <person name="Farinelli L."/>
            <person name="Marton T."/>
            <person name="Kruger M."/>
            <person name="Pelin A."/>
            <person name="Brachmann A."/>
            <person name="Corradi N."/>
        </authorList>
    </citation>
    <scope>NUCLEOTIDE SEQUENCE [LARGE SCALE GENOMIC DNA]</scope>
    <source>
        <strain evidence="3 4">C2</strain>
    </source>
</reference>
<feature type="domain" description="RNase H type-1" evidence="2">
    <location>
        <begin position="60"/>
        <end position="181"/>
    </location>
</feature>
<dbReference type="PROSITE" id="PS50879">
    <property type="entry name" value="RNASE_H_1"/>
    <property type="match status" value="1"/>
</dbReference>
<dbReference type="Proteomes" id="UP000233469">
    <property type="component" value="Unassembled WGS sequence"/>
</dbReference>
<dbReference type="AlphaFoldDB" id="A0A2N1N8Y2"/>
<comment type="caution">
    <text evidence="3">The sequence shown here is derived from an EMBL/GenBank/DDBJ whole genome shotgun (WGS) entry which is preliminary data.</text>
</comment>
<keyword evidence="1" id="KW-1133">Transmembrane helix</keyword>
<keyword evidence="1" id="KW-0472">Membrane</keyword>
<evidence type="ECO:0000313" key="4">
    <source>
        <dbReference type="Proteomes" id="UP000233469"/>
    </source>
</evidence>
<proteinExistence type="predicted"/>
<dbReference type="InterPro" id="IPR002156">
    <property type="entry name" value="RNaseH_domain"/>
</dbReference>
<dbReference type="InterPro" id="IPR012337">
    <property type="entry name" value="RNaseH-like_sf"/>
</dbReference>
<reference evidence="3 4" key="2">
    <citation type="submission" date="2017-10" db="EMBL/GenBank/DDBJ databases">
        <title>Extensive intraspecific genome diversity in a model arbuscular mycorrhizal fungus.</title>
        <authorList>
            <person name="Chen E.C.H."/>
            <person name="Morin E."/>
            <person name="Baudet D."/>
            <person name="Noel J."/>
            <person name="Ndikumana S."/>
            <person name="Charron P."/>
            <person name="St-Onge C."/>
            <person name="Giorgi J."/>
            <person name="Grigoriev I.V."/>
            <person name="Roux C."/>
            <person name="Martin F.M."/>
            <person name="Corradi N."/>
        </authorList>
    </citation>
    <scope>NUCLEOTIDE SEQUENCE [LARGE SCALE GENOMIC DNA]</scope>
    <source>
        <strain evidence="3 4">C2</strain>
    </source>
</reference>
<feature type="transmembrane region" description="Helical" evidence="1">
    <location>
        <begin position="191"/>
        <end position="212"/>
    </location>
</feature>